<dbReference type="InterPro" id="IPR035919">
    <property type="entry name" value="EAL_sf"/>
</dbReference>
<dbReference type="Gene3D" id="3.20.20.450">
    <property type="entry name" value="EAL domain"/>
    <property type="match status" value="1"/>
</dbReference>
<accession>A0ABU9Z9D7</accession>
<sequence>MSSPRLAFAEAGGRSDPIGLSSVVDPARPIPGSEPSAAEAGPGARTIRSHLEDPRAADVQAALAGGELSLAYQPIVSAATGAISGCEALLRWNHPILGPVPPASFVPLAETTGAITPIGAWVLDTACRQAAAWPGTGRVSVNVSPIQMQEPGFPARVAAALGASGLATDRLELELTESVLMRDPAAVLRNIRTLRALGVSIALDDFGTGFSSLGYLQQLVFDRIKIDRSFIGALNGGGTSRFLIRTMHDIAHHFGMAVTAEGIETEDEARTLRELGSAELQGFLFGPPLPGDAVASLLREQGPRRDEAARQPRSSGPAAP</sequence>
<dbReference type="InterPro" id="IPR050706">
    <property type="entry name" value="Cyclic-di-GMP_PDE-like"/>
</dbReference>
<comment type="caution">
    <text evidence="3">The sequence shown here is derived from an EMBL/GenBank/DDBJ whole genome shotgun (WGS) entry which is preliminary data.</text>
</comment>
<dbReference type="PROSITE" id="PS50883">
    <property type="entry name" value="EAL"/>
    <property type="match status" value="1"/>
</dbReference>
<keyword evidence="4" id="KW-1185">Reference proteome</keyword>
<dbReference type="EMBL" id="JAQYXL010000001">
    <property type="protein sequence ID" value="MEN3227903.1"/>
    <property type="molecule type" value="Genomic_DNA"/>
</dbReference>
<dbReference type="CDD" id="cd01948">
    <property type="entry name" value="EAL"/>
    <property type="match status" value="1"/>
</dbReference>
<evidence type="ECO:0000313" key="3">
    <source>
        <dbReference type="EMBL" id="MEN3227903.1"/>
    </source>
</evidence>
<dbReference type="PANTHER" id="PTHR33121:SF79">
    <property type="entry name" value="CYCLIC DI-GMP PHOSPHODIESTERASE PDED-RELATED"/>
    <property type="match status" value="1"/>
</dbReference>
<feature type="domain" description="EAL" evidence="2">
    <location>
        <begin position="52"/>
        <end position="302"/>
    </location>
</feature>
<evidence type="ECO:0000313" key="4">
    <source>
        <dbReference type="Proteomes" id="UP001404845"/>
    </source>
</evidence>
<evidence type="ECO:0000256" key="1">
    <source>
        <dbReference type="SAM" id="MobiDB-lite"/>
    </source>
</evidence>
<dbReference type="Pfam" id="PF00563">
    <property type="entry name" value="EAL"/>
    <property type="match status" value="1"/>
</dbReference>
<dbReference type="Proteomes" id="UP001404845">
    <property type="component" value="Unassembled WGS sequence"/>
</dbReference>
<gene>
    <name evidence="3" type="ORF">PUR21_09730</name>
</gene>
<feature type="compositionally biased region" description="Basic and acidic residues" evidence="1">
    <location>
        <begin position="301"/>
        <end position="310"/>
    </location>
</feature>
<feature type="region of interest" description="Disordered" evidence="1">
    <location>
        <begin position="298"/>
        <end position="320"/>
    </location>
</feature>
<organism evidence="3 4">
    <name type="scientific">Methylorubrum rhodesianum</name>
    <dbReference type="NCBI Taxonomy" id="29427"/>
    <lineage>
        <taxon>Bacteria</taxon>
        <taxon>Pseudomonadati</taxon>
        <taxon>Pseudomonadota</taxon>
        <taxon>Alphaproteobacteria</taxon>
        <taxon>Hyphomicrobiales</taxon>
        <taxon>Methylobacteriaceae</taxon>
        <taxon>Methylorubrum</taxon>
    </lineage>
</organism>
<dbReference type="SUPFAM" id="SSF141868">
    <property type="entry name" value="EAL domain-like"/>
    <property type="match status" value="1"/>
</dbReference>
<dbReference type="PANTHER" id="PTHR33121">
    <property type="entry name" value="CYCLIC DI-GMP PHOSPHODIESTERASE PDEF"/>
    <property type="match status" value="1"/>
</dbReference>
<dbReference type="InterPro" id="IPR001633">
    <property type="entry name" value="EAL_dom"/>
</dbReference>
<evidence type="ECO:0000259" key="2">
    <source>
        <dbReference type="PROSITE" id="PS50883"/>
    </source>
</evidence>
<dbReference type="RefSeq" id="WP_309236178.1">
    <property type="nucleotide sequence ID" value="NZ_JACHOS010000006.1"/>
</dbReference>
<dbReference type="SMART" id="SM00052">
    <property type="entry name" value="EAL"/>
    <property type="match status" value="1"/>
</dbReference>
<protein>
    <submittedName>
        <fullName evidence="3">EAL domain-containing protein</fullName>
    </submittedName>
</protein>
<name>A0ABU9Z9D7_9HYPH</name>
<reference evidence="3 4" key="1">
    <citation type="journal article" date="2023" name="PLoS ONE">
        <title>Complete genome assembly of Hawai'i environmental nontuberculous mycobacteria reveals unexpected co-isolation with methylobacteria.</title>
        <authorList>
            <person name="Hendrix J."/>
            <person name="Epperson L.E."/>
            <person name="Tong E.I."/>
            <person name="Chan Y.L."/>
            <person name="Hasan N.A."/>
            <person name="Dawrs S.N."/>
            <person name="Norton G.J."/>
            <person name="Virdi R."/>
            <person name="Crooks J.L."/>
            <person name="Chan E.D."/>
            <person name="Honda J.R."/>
            <person name="Strong M."/>
        </authorList>
    </citation>
    <scope>NUCLEOTIDE SEQUENCE [LARGE SCALE GENOMIC DNA]</scope>
    <source>
        <strain evidence="3 4">NJH_HI01</strain>
    </source>
</reference>
<feature type="region of interest" description="Disordered" evidence="1">
    <location>
        <begin position="1"/>
        <end position="44"/>
    </location>
</feature>
<proteinExistence type="predicted"/>